<reference evidence="2" key="1">
    <citation type="journal article" date="2023" name="Mol. Biol. Evol.">
        <title>Third-Generation Sequencing Reveals the Adaptive Role of the Epigenome in Three Deep-Sea Polychaetes.</title>
        <authorList>
            <person name="Perez M."/>
            <person name="Aroh O."/>
            <person name="Sun Y."/>
            <person name="Lan Y."/>
            <person name="Juniper S.K."/>
            <person name="Young C.R."/>
            <person name="Angers B."/>
            <person name="Qian P.Y."/>
        </authorList>
    </citation>
    <scope>NUCLEOTIDE SEQUENCE</scope>
    <source>
        <strain evidence="2">R07B-5</strain>
    </source>
</reference>
<feature type="compositionally biased region" description="Basic residues" evidence="1">
    <location>
        <begin position="64"/>
        <end position="80"/>
    </location>
</feature>
<protein>
    <submittedName>
        <fullName evidence="2">Uncharacterized protein</fullName>
    </submittedName>
</protein>
<feature type="compositionally biased region" description="Polar residues" evidence="1">
    <location>
        <begin position="1"/>
        <end position="17"/>
    </location>
</feature>
<comment type="caution">
    <text evidence="2">The sequence shown here is derived from an EMBL/GenBank/DDBJ whole genome shotgun (WGS) entry which is preliminary data.</text>
</comment>
<gene>
    <name evidence="2" type="ORF">NP493_246g00043</name>
</gene>
<dbReference type="Proteomes" id="UP001209878">
    <property type="component" value="Unassembled WGS sequence"/>
</dbReference>
<name>A0AAD9NZ19_RIDPI</name>
<accession>A0AAD9NZ19</accession>
<dbReference type="EMBL" id="JAODUO010000245">
    <property type="protein sequence ID" value="KAK2185065.1"/>
    <property type="molecule type" value="Genomic_DNA"/>
</dbReference>
<evidence type="ECO:0000256" key="1">
    <source>
        <dbReference type="SAM" id="MobiDB-lite"/>
    </source>
</evidence>
<feature type="compositionally biased region" description="Low complexity" evidence="1">
    <location>
        <begin position="113"/>
        <end position="126"/>
    </location>
</feature>
<proteinExistence type="predicted"/>
<evidence type="ECO:0000313" key="3">
    <source>
        <dbReference type="Proteomes" id="UP001209878"/>
    </source>
</evidence>
<sequence length="168" mass="18100">MQTTSQIRPKASTSSRDSPVKHPFQRRPRASLSPVSPIKMPRTMNLLKNTPGPSPGNGVGANSPRKRTPAKKRLAVRRSHPSPSPACPVPVKMPRAMKPPKTTPVASRTNGAKAKSPKSGTPTTPKLPLPRKRKAAMTSVAVQTSPSLKGLRKRHKPDPAQRRKPSAT</sequence>
<organism evidence="2 3">
    <name type="scientific">Ridgeia piscesae</name>
    <name type="common">Tubeworm</name>
    <dbReference type="NCBI Taxonomy" id="27915"/>
    <lineage>
        <taxon>Eukaryota</taxon>
        <taxon>Metazoa</taxon>
        <taxon>Spiralia</taxon>
        <taxon>Lophotrochozoa</taxon>
        <taxon>Annelida</taxon>
        <taxon>Polychaeta</taxon>
        <taxon>Sedentaria</taxon>
        <taxon>Canalipalpata</taxon>
        <taxon>Sabellida</taxon>
        <taxon>Siboglinidae</taxon>
        <taxon>Ridgeia</taxon>
    </lineage>
</organism>
<dbReference type="AlphaFoldDB" id="A0AAD9NZ19"/>
<keyword evidence="3" id="KW-1185">Reference proteome</keyword>
<feature type="region of interest" description="Disordered" evidence="1">
    <location>
        <begin position="1"/>
        <end position="168"/>
    </location>
</feature>
<evidence type="ECO:0000313" key="2">
    <source>
        <dbReference type="EMBL" id="KAK2185065.1"/>
    </source>
</evidence>
<feature type="compositionally biased region" description="Basic residues" evidence="1">
    <location>
        <begin position="150"/>
        <end position="168"/>
    </location>
</feature>